<reference evidence="2 3" key="1">
    <citation type="submission" date="2016-11" db="EMBL/GenBank/DDBJ databases">
        <authorList>
            <person name="Jaros S."/>
            <person name="Januszkiewicz K."/>
            <person name="Wedrychowicz H."/>
        </authorList>
    </citation>
    <scope>NUCLEOTIDE SEQUENCE [LARGE SCALE GENOMIC DNA]</scope>
    <source>
        <strain evidence="2 3">DSM 17477</strain>
    </source>
</reference>
<gene>
    <name evidence="2" type="ORF">SAMN02745751_01740</name>
</gene>
<evidence type="ECO:0000313" key="3">
    <source>
        <dbReference type="Proteomes" id="UP000184052"/>
    </source>
</evidence>
<proteinExistence type="predicted"/>
<organism evidence="2 3">
    <name type="scientific">Dethiosulfatibacter aminovorans DSM 17477</name>
    <dbReference type="NCBI Taxonomy" id="1121476"/>
    <lineage>
        <taxon>Bacteria</taxon>
        <taxon>Bacillati</taxon>
        <taxon>Bacillota</taxon>
        <taxon>Tissierellia</taxon>
        <taxon>Dethiosulfatibacter</taxon>
    </lineage>
</organism>
<feature type="transmembrane region" description="Helical" evidence="1">
    <location>
        <begin position="12"/>
        <end position="31"/>
    </location>
</feature>
<dbReference type="Proteomes" id="UP000184052">
    <property type="component" value="Unassembled WGS sequence"/>
</dbReference>
<keyword evidence="3" id="KW-1185">Reference proteome</keyword>
<protein>
    <submittedName>
        <fullName evidence="2">Uncharacterized protein</fullName>
    </submittedName>
</protein>
<accession>A0A1M6GGC0</accession>
<dbReference type="EMBL" id="FQZL01000010">
    <property type="protein sequence ID" value="SHJ08943.1"/>
    <property type="molecule type" value="Genomic_DNA"/>
</dbReference>
<evidence type="ECO:0000256" key="1">
    <source>
        <dbReference type="SAM" id="Phobius"/>
    </source>
</evidence>
<sequence>MHMRKDENVNLIVKILIMGVVFLIIVRGWVYTNTIQEAVKKQDDLFIMNLMTYQIRSGKEKIYIYEAEDGMGMMVANLNSFSGWNAKLVDKLYYSEGEVWKYVEAENKGDVIPVIYGFFNKNSGESYAVIVENEADNLNEQAQSFVGYDNKQYWYLHLNNSSLDSSAFGIYDFDTGESFYEAEQVLLNSDIEEDDKSLNELGCNVKEFDYNDSFIEGMESFPTYGDLMKNFGEPIEVKDMTNVFIYGNFYVLVYDNIEFVIQCSRSEEGEFIIRDNDRVCRVDITGDKYILDSSYFGGIGIGSTANEIIESFDKDIRKINHSGVDDTCLERVVVRCRNDVDKYNYERGIYFSGVMDTGLALGIVFLIDENDKVVRIIMGWPTAG</sequence>
<keyword evidence="1" id="KW-0472">Membrane</keyword>
<name>A0A1M6GGC0_9FIRM</name>
<dbReference type="AlphaFoldDB" id="A0A1M6GGC0"/>
<keyword evidence="1" id="KW-0812">Transmembrane</keyword>
<evidence type="ECO:0000313" key="2">
    <source>
        <dbReference type="EMBL" id="SHJ08943.1"/>
    </source>
</evidence>
<keyword evidence="1" id="KW-1133">Transmembrane helix</keyword>
<dbReference type="STRING" id="1121476.SAMN02745751_01740"/>